<evidence type="ECO:0000313" key="5">
    <source>
        <dbReference type="Proteomes" id="UP000503162"/>
    </source>
</evidence>
<dbReference type="GO" id="GO:0016740">
    <property type="term" value="F:transferase activity"/>
    <property type="evidence" value="ECO:0007669"/>
    <property type="project" value="UniProtKB-KW"/>
</dbReference>
<proteinExistence type="inferred from homology"/>
<dbReference type="InterPro" id="IPR011004">
    <property type="entry name" value="Trimer_LpxA-like_sf"/>
</dbReference>
<dbReference type="Pfam" id="PF17836">
    <property type="entry name" value="PglD_N"/>
    <property type="match status" value="1"/>
</dbReference>
<dbReference type="EMBL" id="CP049989">
    <property type="protein sequence ID" value="QIM53974.1"/>
    <property type="molecule type" value="Genomic_DNA"/>
</dbReference>
<dbReference type="KEGG" id="hcz:G9Q37_18320"/>
<sequence>MASAFPGRQEHVSNTAQTPTPLVIVGAGGHGRSVSELVQLAGTHTVAGFLDDQLPPGTEVLGVPVWGGTAELPRLPERGVTAVHVAIGHNPTRAALLARVREAGLQAATLVHPRACVSPSARLGTGCVVMALAVIGTEAQLGDGVIVNVGAVVDHHARVGDHGHLGANATMAGGTSIGARAWLQAGSALGYHTHLPDDTVVAPGEGRP</sequence>
<name>A0A6G8ILB4_9BURK</name>
<dbReference type="InterPro" id="IPR050179">
    <property type="entry name" value="Trans_hexapeptide_repeat"/>
</dbReference>
<feature type="domain" description="PglD N-terminal" evidence="3">
    <location>
        <begin position="22"/>
        <end position="99"/>
    </location>
</feature>
<dbReference type="InterPro" id="IPR020019">
    <property type="entry name" value="AcTrfase_PglD-like"/>
</dbReference>
<keyword evidence="4" id="KW-0808">Transferase</keyword>
<protein>
    <submittedName>
        <fullName evidence="4">Acetyltransferase</fullName>
    </submittedName>
</protein>
<dbReference type="SUPFAM" id="SSF51161">
    <property type="entry name" value="Trimeric LpxA-like enzymes"/>
    <property type="match status" value="1"/>
</dbReference>
<feature type="binding site" evidence="2">
    <location>
        <position position="164"/>
    </location>
    <ligand>
        <name>acetyl-CoA</name>
        <dbReference type="ChEBI" id="CHEBI:57288"/>
    </ligand>
</feature>
<dbReference type="CDD" id="cd03360">
    <property type="entry name" value="LbH_AT_putative"/>
    <property type="match status" value="1"/>
</dbReference>
<dbReference type="PANTHER" id="PTHR43300:SF7">
    <property type="entry name" value="UDP-N-ACETYLBACILLOSAMINE N-ACETYLTRANSFERASE"/>
    <property type="match status" value="1"/>
</dbReference>
<feature type="binding site" evidence="2">
    <location>
        <position position="88"/>
    </location>
    <ligand>
        <name>substrate</name>
    </ligand>
</feature>
<keyword evidence="5" id="KW-1185">Reference proteome</keyword>
<dbReference type="Gene3D" id="2.160.10.10">
    <property type="entry name" value="Hexapeptide repeat proteins"/>
    <property type="match status" value="1"/>
</dbReference>
<dbReference type="AlphaFoldDB" id="A0A6G8ILB4"/>
<accession>A0A6G8ILB4</accession>
<evidence type="ECO:0000259" key="3">
    <source>
        <dbReference type="Pfam" id="PF17836"/>
    </source>
</evidence>
<gene>
    <name evidence="4" type="ORF">G9Q37_18320</name>
</gene>
<comment type="similarity">
    <text evidence="1">Belongs to the transferase hexapeptide repeat family.</text>
</comment>
<organism evidence="4 5">
    <name type="scientific">Hydrogenophaga crocea</name>
    <dbReference type="NCBI Taxonomy" id="2716225"/>
    <lineage>
        <taxon>Bacteria</taxon>
        <taxon>Pseudomonadati</taxon>
        <taxon>Pseudomonadota</taxon>
        <taxon>Betaproteobacteria</taxon>
        <taxon>Burkholderiales</taxon>
        <taxon>Comamonadaceae</taxon>
        <taxon>Hydrogenophaga</taxon>
    </lineage>
</organism>
<dbReference type="Gene3D" id="3.40.50.20">
    <property type="match status" value="1"/>
</dbReference>
<dbReference type="InterPro" id="IPR041561">
    <property type="entry name" value="PglD_N"/>
</dbReference>
<dbReference type="PANTHER" id="PTHR43300">
    <property type="entry name" value="ACETYLTRANSFERASE"/>
    <property type="match status" value="1"/>
</dbReference>
<evidence type="ECO:0000256" key="1">
    <source>
        <dbReference type="ARBA" id="ARBA00007274"/>
    </source>
</evidence>
<dbReference type="Proteomes" id="UP000503162">
    <property type="component" value="Chromosome"/>
</dbReference>
<reference evidence="4 5" key="1">
    <citation type="submission" date="2020-03" db="EMBL/GenBank/DDBJ databases">
        <title>Hydrogenophaga sp. nov. isolated from cyanobacterial mat.</title>
        <authorList>
            <person name="Thorat V."/>
            <person name="Kirdat K."/>
            <person name="Tiwarekar B."/>
            <person name="Costa E.D."/>
            <person name="Yadav A."/>
        </authorList>
    </citation>
    <scope>NUCLEOTIDE SEQUENCE [LARGE SCALE GENOMIC DNA]</scope>
    <source>
        <strain evidence="4 5">BA0156</strain>
    </source>
</reference>
<evidence type="ECO:0000313" key="4">
    <source>
        <dbReference type="EMBL" id="QIM53974.1"/>
    </source>
</evidence>
<evidence type="ECO:0000256" key="2">
    <source>
        <dbReference type="PIRSR" id="PIRSR620019-2"/>
    </source>
</evidence>